<accession>A0AB74UIV8</accession>
<gene>
    <name evidence="1" type="ORF">BL57_211c</name>
</gene>
<sequence>MPLIISVTNNPTQVSEFDWTHVYAETLRLVSESLPAGVMTYHGKVVWKDREGEEDAELILGRPDDGRTAVATFSVLSGDNP</sequence>
<protein>
    <submittedName>
        <fullName evidence="1">Uncharacterized protein</fullName>
    </submittedName>
</protein>
<dbReference type="EMBL" id="PQ287320">
    <property type="protein sequence ID" value="XHV10683.1"/>
    <property type="molecule type" value="Genomic_DNA"/>
</dbReference>
<evidence type="ECO:0000313" key="1">
    <source>
        <dbReference type="EMBL" id="XHV10683.1"/>
    </source>
</evidence>
<reference evidence="1" key="1">
    <citation type="submission" date="2024-10" db="EMBL/GenBank/DDBJ databases">
        <title>Genetic diversity among independent isolates of the Dolichocephalovirinae subfamily.</title>
        <authorList>
            <person name="Ely B."/>
            <person name="Thomas Q."/>
            <person name="Mohammadi T."/>
        </authorList>
    </citation>
    <scope>NUCLEOTIDE SEQUENCE</scope>
</reference>
<organism evidence="1">
    <name type="scientific">Caulobacter phage BL57</name>
    <dbReference type="NCBI Taxonomy" id="3348355"/>
    <lineage>
        <taxon>Viruses</taxon>
    </lineage>
</organism>
<name>A0AB74UIV8_9VIRU</name>
<proteinExistence type="predicted"/>